<evidence type="ECO:0000313" key="1">
    <source>
        <dbReference type="EMBL" id="CAG8656788.1"/>
    </source>
</evidence>
<dbReference type="EMBL" id="CAJVPL010005311">
    <property type="protein sequence ID" value="CAG8656788.1"/>
    <property type="molecule type" value="Genomic_DNA"/>
</dbReference>
<reference evidence="1" key="1">
    <citation type="submission" date="2021-06" db="EMBL/GenBank/DDBJ databases">
        <authorList>
            <person name="Kallberg Y."/>
            <person name="Tangrot J."/>
            <person name="Rosling A."/>
        </authorList>
    </citation>
    <scope>NUCLEOTIDE SEQUENCE</scope>
    <source>
        <strain evidence="1">MT106</strain>
    </source>
</reference>
<sequence>MASVEKITIIYNFPKATEKYAADIAQLERVKDEKETREKTIISLDIIKSWENEEVNQVFITTFKANAPTANAWD</sequence>
<comment type="caution">
    <text evidence="1">The sequence shown here is derived from an EMBL/GenBank/DDBJ whole genome shotgun (WGS) entry which is preliminary data.</text>
</comment>
<evidence type="ECO:0000313" key="2">
    <source>
        <dbReference type="Proteomes" id="UP000789831"/>
    </source>
</evidence>
<name>A0A9N9E388_9GLOM</name>
<dbReference type="Proteomes" id="UP000789831">
    <property type="component" value="Unassembled WGS sequence"/>
</dbReference>
<feature type="non-terminal residue" evidence="1">
    <location>
        <position position="1"/>
    </location>
</feature>
<protein>
    <submittedName>
        <fullName evidence="1">8212_t:CDS:1</fullName>
    </submittedName>
</protein>
<proteinExistence type="predicted"/>
<gene>
    <name evidence="1" type="ORF">AGERDE_LOCUS11633</name>
</gene>
<accession>A0A9N9E388</accession>
<dbReference type="AlphaFoldDB" id="A0A9N9E388"/>
<organism evidence="1 2">
    <name type="scientific">Ambispora gerdemannii</name>
    <dbReference type="NCBI Taxonomy" id="144530"/>
    <lineage>
        <taxon>Eukaryota</taxon>
        <taxon>Fungi</taxon>
        <taxon>Fungi incertae sedis</taxon>
        <taxon>Mucoromycota</taxon>
        <taxon>Glomeromycotina</taxon>
        <taxon>Glomeromycetes</taxon>
        <taxon>Archaeosporales</taxon>
        <taxon>Ambisporaceae</taxon>
        <taxon>Ambispora</taxon>
    </lineage>
</organism>
<keyword evidence="2" id="KW-1185">Reference proteome</keyword>